<dbReference type="EMBL" id="ABEXCJ040000001">
    <property type="protein sequence ID" value="ELR5215899.1"/>
    <property type="molecule type" value="Genomic_DNA"/>
</dbReference>
<dbReference type="AlphaFoldDB" id="A0AAD2ZGS6"/>
<dbReference type="Gene3D" id="1.10.1220.10">
    <property type="entry name" value="Met repressor-like"/>
    <property type="match status" value="1"/>
</dbReference>
<dbReference type="EMBL" id="JAOWIN010000004">
    <property type="protein sequence ID" value="MDI9092587.1"/>
    <property type="molecule type" value="Genomic_DNA"/>
</dbReference>
<comment type="caution">
    <text evidence="2">The sequence shown here is derived from an EMBL/GenBank/DDBJ whole genome shotgun (WGS) entry which is preliminary data.</text>
</comment>
<gene>
    <name evidence="3" type="ORF">M0K77_000336</name>
    <name evidence="2" type="ORF">M0K77_RS01680</name>
    <name evidence="4" type="ORF">OGX73_08140</name>
</gene>
<dbReference type="GO" id="GO:0043565">
    <property type="term" value="F:sequence-specific DNA binding"/>
    <property type="evidence" value="ECO:0007669"/>
    <property type="project" value="UniProtKB-ARBA"/>
</dbReference>
<name>A0AAD2ZGS6_PRORE</name>
<evidence type="ECO:0000313" key="4">
    <source>
        <dbReference type="EMBL" id="MDI9092587.1"/>
    </source>
</evidence>
<dbReference type="RefSeq" id="WP_136135556.1">
    <property type="nucleotide sequence ID" value="NZ_CP123251.1"/>
</dbReference>
<dbReference type="EMBL" id="ABEXCJ050000001">
    <property type="protein sequence ID" value="EMR4588086.1"/>
    <property type="molecule type" value="Genomic_DNA"/>
</dbReference>
<accession>A0AAD2ZGS6</accession>
<proteinExistence type="predicted"/>
<evidence type="ECO:0000259" key="1">
    <source>
        <dbReference type="Pfam" id="PF03869"/>
    </source>
</evidence>
<dbReference type="Proteomes" id="UP001159001">
    <property type="component" value="Unassembled WGS sequence"/>
</dbReference>
<dbReference type="Pfam" id="PF03869">
    <property type="entry name" value="Arc"/>
    <property type="match status" value="1"/>
</dbReference>
<dbReference type="SUPFAM" id="SSF47598">
    <property type="entry name" value="Ribbon-helix-helix"/>
    <property type="match status" value="1"/>
</dbReference>
<dbReference type="InterPro" id="IPR005569">
    <property type="entry name" value="Arc_DNA-bd_dom"/>
</dbReference>
<dbReference type="InterPro" id="IPR013321">
    <property type="entry name" value="Arc_rbn_hlx_hlx"/>
</dbReference>
<dbReference type="InterPro" id="IPR010985">
    <property type="entry name" value="Ribbon_hlx_hlx"/>
</dbReference>
<protein>
    <submittedName>
        <fullName evidence="2">Arc family DNA-binding protein</fullName>
    </submittedName>
</protein>
<keyword evidence="2" id="KW-0238">DNA-binding</keyword>
<reference evidence="4" key="1">
    <citation type="submission" date="2022-10" db="EMBL/GenBank/DDBJ databases">
        <title>Bacterial isolates recovered from the One Health project in Brazil.</title>
        <authorList>
            <person name="Valiatti T.B."/>
            <person name="Santos F."/>
            <person name="Cayo R."/>
            <person name="Gales A.C."/>
        </authorList>
    </citation>
    <scope>NUCLEOTIDE SEQUENCE</scope>
    <source>
        <strain evidence="4">PVR188</strain>
    </source>
</reference>
<evidence type="ECO:0000313" key="3">
    <source>
        <dbReference type="EMBL" id="EMR4588086.1"/>
    </source>
</evidence>
<dbReference type="GO" id="GO:0006355">
    <property type="term" value="P:regulation of DNA-templated transcription"/>
    <property type="evidence" value="ECO:0007669"/>
    <property type="project" value="InterPro"/>
</dbReference>
<organism evidence="2">
    <name type="scientific">Providencia rettgeri</name>
    <dbReference type="NCBI Taxonomy" id="587"/>
    <lineage>
        <taxon>Bacteria</taxon>
        <taxon>Pseudomonadati</taxon>
        <taxon>Pseudomonadota</taxon>
        <taxon>Gammaproteobacteria</taxon>
        <taxon>Enterobacterales</taxon>
        <taxon>Morganellaceae</taxon>
        <taxon>Providencia</taxon>
    </lineage>
</organism>
<sequence>MGKKDVQLNIRMTQELKKRIEDSARSNNRTINTEAITLIEKALSDEMSEFGYRVRDASIELSDQINLPSAEIERIINTTLIEEVIKALSISLEDILDNAKKSVVAEMDKHKK</sequence>
<feature type="domain" description="Arc-like DNA binding" evidence="1">
    <location>
        <begin position="4"/>
        <end position="46"/>
    </location>
</feature>
<reference evidence="2" key="2">
    <citation type="submission" date="2023-10" db="EMBL/GenBank/DDBJ databases">
        <authorList>
            <consortium name="Clinical and Environmental Microbiology Branch: Whole genome sequencing antimicrobial resistance pathogens in the healthcare setting"/>
        </authorList>
    </citation>
    <scope>NUCLEOTIDE SEQUENCE</scope>
    <source>
        <strain evidence="2">2020QW-00022</strain>
    </source>
</reference>
<evidence type="ECO:0000313" key="2">
    <source>
        <dbReference type="EMBL" id="ELR5215899.1"/>
    </source>
</evidence>